<dbReference type="Pfam" id="PF11012">
    <property type="entry name" value="DUF2850"/>
    <property type="match status" value="1"/>
</dbReference>
<dbReference type="OrthoDB" id="5904443at2"/>
<dbReference type="GeneID" id="47654523"/>
<dbReference type="RefSeq" id="WP_010453559.1">
    <property type="nucleotide sequence ID" value="NZ_CAKMTX010000012.1"/>
</dbReference>
<dbReference type="AlphaFoldDB" id="A0A2K7SX97"/>
<protein>
    <submittedName>
        <fullName evidence="2">DUF2850 domain-containing protein</fullName>
    </submittedName>
</protein>
<dbReference type="KEGG" id="vro:BSZ04_04460"/>
<reference evidence="3 4" key="1">
    <citation type="submission" date="2016-09" db="EMBL/GenBank/DDBJ databases">
        <title>Isolation, identification and antibiotic sensitivity analysis of bacterial pathogen from juvenile Hippocampus erectus with tail-rotted disease.</title>
        <authorList>
            <person name="Yang Q."/>
        </authorList>
    </citation>
    <scope>NUCLEOTIDE SEQUENCE [LARGE SCALE GENOMIC DNA]</scope>
    <source>
        <strain evidence="3 4">HM-10</strain>
    </source>
</reference>
<dbReference type="Proteomes" id="UP000180133">
    <property type="component" value="Unassembled WGS sequence"/>
</dbReference>
<organism evidence="2 5">
    <name type="scientific">Vibrio rotiferianus</name>
    <dbReference type="NCBI Taxonomy" id="190895"/>
    <lineage>
        <taxon>Bacteria</taxon>
        <taxon>Pseudomonadati</taxon>
        <taxon>Pseudomonadota</taxon>
        <taxon>Gammaproteobacteria</taxon>
        <taxon>Vibrionales</taxon>
        <taxon>Vibrionaceae</taxon>
        <taxon>Vibrio</taxon>
    </lineage>
</organism>
<comment type="caution">
    <text evidence="2">The sequence shown here is derived from an EMBL/GenBank/DDBJ whole genome shotgun (WGS) entry which is preliminary data.</text>
</comment>
<dbReference type="Proteomes" id="UP000572072">
    <property type="component" value="Unassembled WGS sequence"/>
</dbReference>
<keyword evidence="1" id="KW-1133">Transmembrane helix</keyword>
<evidence type="ECO:0000313" key="5">
    <source>
        <dbReference type="Proteomes" id="UP000572072"/>
    </source>
</evidence>
<dbReference type="EMBL" id="MKFT01000005">
    <property type="protein sequence ID" value="OHY94577.1"/>
    <property type="molecule type" value="Genomic_DNA"/>
</dbReference>
<keyword evidence="1" id="KW-0812">Transmembrane</keyword>
<gene>
    <name evidence="3" type="ORF">BI375_15860</name>
    <name evidence="2" type="ORF">F0262_15315</name>
</gene>
<feature type="transmembrane region" description="Helical" evidence="1">
    <location>
        <begin position="26"/>
        <end position="47"/>
    </location>
</feature>
<evidence type="ECO:0000313" key="4">
    <source>
        <dbReference type="Proteomes" id="UP000180133"/>
    </source>
</evidence>
<evidence type="ECO:0000313" key="3">
    <source>
        <dbReference type="EMBL" id="OHY94577.1"/>
    </source>
</evidence>
<reference evidence="2 5" key="2">
    <citation type="submission" date="2019-08" db="EMBL/GenBank/DDBJ databases">
        <title>Draft genome sequencing and comparative genomics of hatchery-associated Vibrios.</title>
        <authorList>
            <person name="Kehlet-Delgado H."/>
            <person name="Mueller R.S."/>
        </authorList>
    </citation>
    <scope>NUCLEOTIDE SEQUENCE [LARGE SCALE GENOMIC DNA]</scope>
    <source>
        <strain evidence="2 5">00-78-3</strain>
    </source>
</reference>
<sequence length="167" mass="18958">MTSNTRRRKIEKKEAPPSFFQRNKFALIKSIFLTVACGVLGIFGYLLHLSYLDYIDPDKIYGEWIEIGAPPYQTEVLLFSADGVFRNNRFVATNFEFDGKLITLNTGLGKTVYQISGSHLSPQIRRIEPRIPDQRFILKGFEHTVQGSDIGSASKRRAALSEHFGNK</sequence>
<proteinExistence type="predicted"/>
<keyword evidence="1" id="KW-0472">Membrane</keyword>
<evidence type="ECO:0000313" key="2">
    <source>
        <dbReference type="EMBL" id="NOH49419.1"/>
    </source>
</evidence>
<accession>A0A2K7SX97</accession>
<evidence type="ECO:0000256" key="1">
    <source>
        <dbReference type="SAM" id="Phobius"/>
    </source>
</evidence>
<name>A0A2K7SX97_9VIBR</name>
<keyword evidence="4" id="KW-1185">Reference proteome</keyword>
<dbReference type="EMBL" id="VTYN01000015">
    <property type="protein sequence ID" value="NOH49419.1"/>
    <property type="molecule type" value="Genomic_DNA"/>
</dbReference>
<dbReference type="InterPro" id="IPR021271">
    <property type="entry name" value="DUF2850"/>
</dbReference>